<organism evidence="2 3">
    <name type="scientific">Thauera sinica</name>
    <dbReference type="NCBI Taxonomy" id="2665146"/>
    <lineage>
        <taxon>Bacteria</taxon>
        <taxon>Pseudomonadati</taxon>
        <taxon>Pseudomonadota</taxon>
        <taxon>Betaproteobacteria</taxon>
        <taxon>Rhodocyclales</taxon>
        <taxon>Zoogloeaceae</taxon>
        <taxon>Thauera</taxon>
    </lineage>
</organism>
<keyword evidence="1" id="KW-1133">Transmembrane helix</keyword>
<dbReference type="EMBL" id="JBHSOG010000006">
    <property type="protein sequence ID" value="MFC5767898.1"/>
    <property type="molecule type" value="Genomic_DNA"/>
</dbReference>
<keyword evidence="1" id="KW-0812">Transmembrane</keyword>
<sequence length="56" mass="5844">MGGAAREPRPAAPPSCLRRLGWLLAIWAASVLALGAVAWLIRLLMGLAGLALTRPP</sequence>
<dbReference type="Pfam" id="PF10617">
    <property type="entry name" value="DUF2474"/>
    <property type="match status" value="1"/>
</dbReference>
<comment type="caution">
    <text evidence="2">The sequence shown here is derived from an EMBL/GenBank/DDBJ whole genome shotgun (WGS) entry which is preliminary data.</text>
</comment>
<dbReference type="InterPro" id="IPR018895">
    <property type="entry name" value="DUF2474"/>
</dbReference>
<evidence type="ECO:0000313" key="2">
    <source>
        <dbReference type="EMBL" id="MFC5767898.1"/>
    </source>
</evidence>
<protein>
    <submittedName>
        <fullName evidence="2">DUF2474 domain-containing protein</fullName>
    </submittedName>
</protein>
<keyword evidence="1" id="KW-0472">Membrane</keyword>
<reference evidence="3" key="1">
    <citation type="journal article" date="2019" name="Int. J. Syst. Evol. Microbiol.">
        <title>The Global Catalogue of Microorganisms (GCM) 10K type strain sequencing project: providing services to taxonomists for standard genome sequencing and annotation.</title>
        <authorList>
            <consortium name="The Broad Institute Genomics Platform"/>
            <consortium name="The Broad Institute Genome Sequencing Center for Infectious Disease"/>
            <person name="Wu L."/>
            <person name="Ma J."/>
        </authorList>
    </citation>
    <scope>NUCLEOTIDE SEQUENCE [LARGE SCALE GENOMIC DNA]</scope>
    <source>
        <strain evidence="3">SHR3</strain>
    </source>
</reference>
<keyword evidence="3" id="KW-1185">Reference proteome</keyword>
<name>A0ABW1AL96_9RHOO</name>
<accession>A0ABW1AL96</accession>
<evidence type="ECO:0000313" key="3">
    <source>
        <dbReference type="Proteomes" id="UP001595974"/>
    </source>
</evidence>
<dbReference type="RefSeq" id="WP_096445546.1">
    <property type="nucleotide sequence ID" value="NZ_JBHSOG010000006.1"/>
</dbReference>
<gene>
    <name evidence="2" type="ORF">ACFPTN_00775</name>
</gene>
<proteinExistence type="predicted"/>
<dbReference type="Proteomes" id="UP001595974">
    <property type="component" value="Unassembled WGS sequence"/>
</dbReference>
<evidence type="ECO:0000256" key="1">
    <source>
        <dbReference type="SAM" id="Phobius"/>
    </source>
</evidence>
<feature type="transmembrane region" description="Helical" evidence="1">
    <location>
        <begin position="20"/>
        <end position="41"/>
    </location>
</feature>